<protein>
    <recommendedName>
        <fullName evidence="8">Chloroplast import component protein (Tic20)</fullName>
    </recommendedName>
</protein>
<evidence type="ECO:0000256" key="2">
    <source>
        <dbReference type="ARBA" id="ARBA00022692"/>
    </source>
</evidence>
<feature type="transmembrane region" description="Helical" evidence="5">
    <location>
        <begin position="43"/>
        <end position="64"/>
    </location>
</feature>
<dbReference type="PANTHER" id="PTHR36460:SF1">
    <property type="entry name" value="UPF0132 DOMAIN PROTEIN (AFU_ORTHOLOGUE AFUA_3G10255)"/>
    <property type="match status" value="1"/>
</dbReference>
<dbReference type="GO" id="GO:0016020">
    <property type="term" value="C:membrane"/>
    <property type="evidence" value="ECO:0007669"/>
    <property type="project" value="UniProtKB-SubCell"/>
</dbReference>
<name>A0A133UJ01_9EURY</name>
<feature type="transmembrane region" description="Helical" evidence="5">
    <location>
        <begin position="20"/>
        <end position="36"/>
    </location>
</feature>
<evidence type="ECO:0000313" key="6">
    <source>
        <dbReference type="EMBL" id="KXA94056.1"/>
    </source>
</evidence>
<evidence type="ECO:0008006" key="8">
    <source>
        <dbReference type="Google" id="ProtNLM"/>
    </source>
</evidence>
<evidence type="ECO:0000256" key="5">
    <source>
        <dbReference type="SAM" id="Phobius"/>
    </source>
</evidence>
<keyword evidence="3 5" id="KW-1133">Transmembrane helix</keyword>
<feature type="transmembrane region" description="Helical" evidence="5">
    <location>
        <begin position="70"/>
        <end position="87"/>
    </location>
</feature>
<dbReference type="PANTHER" id="PTHR36460">
    <property type="entry name" value="UPF0132 DOMAIN PROTEIN (AFU_ORTHOLOGUE AFUA_3G10255)"/>
    <property type="match status" value="1"/>
</dbReference>
<organism evidence="6 7">
    <name type="scientific">candidate division MSBL1 archaeon SCGC-AAA259E19</name>
    <dbReference type="NCBI Taxonomy" id="1698264"/>
    <lineage>
        <taxon>Archaea</taxon>
        <taxon>Methanobacteriati</taxon>
        <taxon>Methanobacteriota</taxon>
        <taxon>candidate division MSBL1</taxon>
    </lineage>
</organism>
<dbReference type="Pfam" id="PF09685">
    <property type="entry name" value="MamF_MmsF"/>
    <property type="match status" value="1"/>
</dbReference>
<evidence type="ECO:0000313" key="7">
    <source>
        <dbReference type="Proteomes" id="UP000070284"/>
    </source>
</evidence>
<dbReference type="EMBL" id="LHXO01000087">
    <property type="protein sequence ID" value="KXA94056.1"/>
    <property type="molecule type" value="Genomic_DNA"/>
</dbReference>
<comment type="subcellular location">
    <subcellularLocation>
        <location evidence="1">Membrane</location>
        <topology evidence="1">Multi-pass membrane protein</topology>
    </subcellularLocation>
</comment>
<keyword evidence="2 5" id="KW-0812">Transmembrane</keyword>
<accession>A0A133UJ01</accession>
<dbReference type="Proteomes" id="UP000070284">
    <property type="component" value="Unassembled WGS sequence"/>
</dbReference>
<proteinExistence type="predicted"/>
<comment type="caution">
    <text evidence="6">The sequence shown here is derived from an EMBL/GenBank/DDBJ whole genome shotgun (WGS) entry which is preliminary data.</text>
</comment>
<reference evidence="6 7" key="1">
    <citation type="journal article" date="2016" name="Sci. Rep.">
        <title>Metabolic traits of an uncultured archaeal lineage -MSBL1- from brine pools of the Red Sea.</title>
        <authorList>
            <person name="Mwirichia R."/>
            <person name="Alam I."/>
            <person name="Rashid M."/>
            <person name="Vinu M."/>
            <person name="Ba-Alawi W."/>
            <person name="Anthony Kamau A."/>
            <person name="Kamanda Ngugi D."/>
            <person name="Goker M."/>
            <person name="Klenk H.P."/>
            <person name="Bajic V."/>
            <person name="Stingl U."/>
        </authorList>
    </citation>
    <scope>NUCLEOTIDE SEQUENCE [LARGE SCALE GENOMIC DNA]</scope>
    <source>
        <strain evidence="6">SCGC-AAA259E19</strain>
    </source>
</reference>
<sequence length="112" mass="12640">MKNKSPNKTSLGLEENIEGALAYLFGFLSGIALLLVEEKSRFVRFHALQSTIIFIGLFVVSFVMWFIPPIWFIIGLIGLVVWLVGMIKAYQGELYKFPVVGEIAEEQLQKMG</sequence>
<gene>
    <name evidence="6" type="ORF">AKJ65_05550</name>
</gene>
<keyword evidence="7" id="KW-1185">Reference proteome</keyword>
<evidence type="ECO:0000256" key="1">
    <source>
        <dbReference type="ARBA" id="ARBA00004141"/>
    </source>
</evidence>
<dbReference type="InterPro" id="IPR019109">
    <property type="entry name" value="MamF_MmsF"/>
</dbReference>
<dbReference type="AlphaFoldDB" id="A0A133UJ01"/>
<evidence type="ECO:0000256" key="4">
    <source>
        <dbReference type="ARBA" id="ARBA00023136"/>
    </source>
</evidence>
<evidence type="ECO:0000256" key="3">
    <source>
        <dbReference type="ARBA" id="ARBA00022989"/>
    </source>
</evidence>
<keyword evidence="4 5" id="KW-0472">Membrane</keyword>